<dbReference type="Proteomes" id="UP000600918">
    <property type="component" value="Unassembled WGS sequence"/>
</dbReference>
<evidence type="ECO:0000256" key="1">
    <source>
        <dbReference type="SAM" id="MobiDB-lite"/>
    </source>
</evidence>
<feature type="compositionally biased region" description="Acidic residues" evidence="1">
    <location>
        <begin position="55"/>
        <end position="64"/>
    </location>
</feature>
<feature type="region of interest" description="Disordered" evidence="1">
    <location>
        <begin position="1"/>
        <end position="26"/>
    </location>
</feature>
<dbReference type="AlphaFoldDB" id="A0A834NZN7"/>
<feature type="compositionally biased region" description="Low complexity" evidence="1">
    <location>
        <begin position="86"/>
        <end position="96"/>
    </location>
</feature>
<feature type="region of interest" description="Disordered" evidence="1">
    <location>
        <begin position="45"/>
        <end position="110"/>
    </location>
</feature>
<keyword evidence="3" id="KW-1185">Reference proteome</keyword>
<organism evidence="2 3">
    <name type="scientific">Vespula pensylvanica</name>
    <name type="common">Western yellow jacket</name>
    <name type="synonym">Wasp</name>
    <dbReference type="NCBI Taxonomy" id="30213"/>
    <lineage>
        <taxon>Eukaryota</taxon>
        <taxon>Metazoa</taxon>
        <taxon>Ecdysozoa</taxon>
        <taxon>Arthropoda</taxon>
        <taxon>Hexapoda</taxon>
        <taxon>Insecta</taxon>
        <taxon>Pterygota</taxon>
        <taxon>Neoptera</taxon>
        <taxon>Endopterygota</taxon>
        <taxon>Hymenoptera</taxon>
        <taxon>Apocrita</taxon>
        <taxon>Aculeata</taxon>
        <taxon>Vespoidea</taxon>
        <taxon>Vespidae</taxon>
        <taxon>Vespinae</taxon>
        <taxon>Vespula</taxon>
    </lineage>
</organism>
<evidence type="ECO:0000313" key="3">
    <source>
        <dbReference type="Proteomes" id="UP000600918"/>
    </source>
</evidence>
<proteinExistence type="predicted"/>
<comment type="caution">
    <text evidence="2">The sequence shown here is derived from an EMBL/GenBank/DDBJ whole genome shotgun (WGS) entry which is preliminary data.</text>
</comment>
<reference evidence="2" key="1">
    <citation type="journal article" date="2020" name="G3 (Bethesda)">
        <title>High-Quality Assemblies for Three Invasive Social Wasps from the &lt;i&gt;Vespula&lt;/i&gt; Genus.</title>
        <authorList>
            <person name="Harrop T.W.R."/>
            <person name="Guhlin J."/>
            <person name="McLaughlin G.M."/>
            <person name="Permina E."/>
            <person name="Stockwell P."/>
            <person name="Gilligan J."/>
            <person name="Le Lec M.F."/>
            <person name="Gruber M.A.M."/>
            <person name="Quinn O."/>
            <person name="Lovegrove M."/>
            <person name="Duncan E.J."/>
            <person name="Remnant E.J."/>
            <person name="Van Eeckhoven J."/>
            <person name="Graham B."/>
            <person name="Knapp R.A."/>
            <person name="Langford K.W."/>
            <person name="Kronenberg Z."/>
            <person name="Press M.O."/>
            <person name="Eacker S.M."/>
            <person name="Wilson-Rankin E.E."/>
            <person name="Purcell J."/>
            <person name="Lester P.J."/>
            <person name="Dearden P.K."/>
        </authorList>
    </citation>
    <scope>NUCLEOTIDE SEQUENCE</scope>
    <source>
        <strain evidence="2">Volc-1</strain>
    </source>
</reference>
<accession>A0A834NZN7</accession>
<gene>
    <name evidence="2" type="ORF">H0235_009842</name>
</gene>
<name>A0A834NZN7_VESPE</name>
<sequence length="110" mass="12689">MYGKREKSSSFEYTVNEPLENPSAWNAESQRVTAMECASGRFLGSRTILPLRVNDDEDEDDDDHDHDNNDNNNNNNNNKKKKKNNNKNNNNNNNNNSYNEEAMMCEKQAT</sequence>
<dbReference type="EMBL" id="JACSDY010000008">
    <property type="protein sequence ID" value="KAF7422006.1"/>
    <property type="molecule type" value="Genomic_DNA"/>
</dbReference>
<protein>
    <submittedName>
        <fullName evidence="2">Uncharacterized protein</fullName>
    </submittedName>
</protein>
<evidence type="ECO:0000313" key="2">
    <source>
        <dbReference type="EMBL" id="KAF7422006.1"/>
    </source>
</evidence>